<proteinExistence type="predicted"/>
<feature type="chain" id="PRO_5045904090" evidence="2">
    <location>
        <begin position="30"/>
        <end position="83"/>
    </location>
</feature>
<name>A0A974W7N3_9NOCA</name>
<keyword evidence="2" id="KW-0732">Signal</keyword>
<gene>
    <name evidence="3" type="ORF">JWS13_27540</name>
</gene>
<reference evidence="3 4" key="1">
    <citation type="journal article" date="2021" name="Microbiol. Resour. Announc.">
        <title>Complete Genome Sequences of Two Rhodococcus sp. Strains with Large and Linear Chromosomes, Isolated from Apple Rhizosphere.</title>
        <authorList>
            <person name="Benning S."/>
            <person name="Brugnone N."/>
            <person name="Siani R."/>
            <person name="Kublik S."/>
            <person name="Schloter M."/>
            <person name="Rad V."/>
        </authorList>
    </citation>
    <scope>NUCLEOTIDE SEQUENCE [LARGE SCALE GENOMIC DNA]</scope>
    <source>
        <strain evidence="3 4">R79</strain>
    </source>
</reference>
<sequence>MFRHTAIRAGLMFAAVAFSVTGAAGIAHAMPASTGGGDVAVTSQSDRDNRDRDRRDRFDDDAQGAMCQGQAIVDHPSCSSLPY</sequence>
<reference evidence="3 4" key="2">
    <citation type="journal article" date="2022" name="Arch. Microbiol.">
        <title>Rhodococcus pseudokoreensis sp. nov. isolated from the rhizosphere of young M26 apple rootstocks.</title>
        <authorList>
            <person name="Kampfer P."/>
            <person name="Glaeser S.P."/>
            <person name="Blom J."/>
            <person name="Wolf J."/>
            <person name="Benning S."/>
            <person name="Schloter M."/>
            <person name="Neumann-Schaal M."/>
        </authorList>
    </citation>
    <scope>NUCLEOTIDE SEQUENCE [LARGE SCALE GENOMIC DNA]</scope>
    <source>
        <strain evidence="3 4">R79</strain>
    </source>
</reference>
<organism evidence="3 4">
    <name type="scientific">Rhodococcus pseudokoreensis</name>
    <dbReference type="NCBI Taxonomy" id="2811421"/>
    <lineage>
        <taxon>Bacteria</taxon>
        <taxon>Bacillati</taxon>
        <taxon>Actinomycetota</taxon>
        <taxon>Actinomycetes</taxon>
        <taxon>Mycobacteriales</taxon>
        <taxon>Nocardiaceae</taxon>
        <taxon>Rhodococcus</taxon>
    </lineage>
</organism>
<feature type="compositionally biased region" description="Basic and acidic residues" evidence="1">
    <location>
        <begin position="45"/>
        <end position="57"/>
    </location>
</feature>
<accession>A0A974W7N3</accession>
<feature type="region of interest" description="Disordered" evidence="1">
    <location>
        <begin position="32"/>
        <end position="57"/>
    </location>
</feature>
<dbReference type="Proteomes" id="UP000662986">
    <property type="component" value="Chromosome"/>
</dbReference>
<protein>
    <submittedName>
        <fullName evidence="3">Uncharacterized protein</fullName>
    </submittedName>
</protein>
<dbReference type="RefSeq" id="WP_206008511.1">
    <property type="nucleotide sequence ID" value="NZ_CP070619.1"/>
</dbReference>
<evidence type="ECO:0000313" key="4">
    <source>
        <dbReference type="Proteomes" id="UP000662986"/>
    </source>
</evidence>
<dbReference type="EMBL" id="CP070619">
    <property type="protein sequence ID" value="QSE92120.1"/>
    <property type="molecule type" value="Genomic_DNA"/>
</dbReference>
<evidence type="ECO:0000313" key="3">
    <source>
        <dbReference type="EMBL" id="QSE92120.1"/>
    </source>
</evidence>
<keyword evidence="4" id="KW-1185">Reference proteome</keyword>
<evidence type="ECO:0000256" key="2">
    <source>
        <dbReference type="SAM" id="SignalP"/>
    </source>
</evidence>
<feature type="signal peptide" evidence="2">
    <location>
        <begin position="1"/>
        <end position="29"/>
    </location>
</feature>
<evidence type="ECO:0000256" key="1">
    <source>
        <dbReference type="SAM" id="MobiDB-lite"/>
    </source>
</evidence>